<feature type="compositionally biased region" description="Basic and acidic residues" evidence="1">
    <location>
        <begin position="92"/>
        <end position="110"/>
    </location>
</feature>
<evidence type="ECO:0000313" key="3">
    <source>
        <dbReference type="EMBL" id="OIQ83654.1"/>
    </source>
</evidence>
<feature type="transmembrane region" description="Helical" evidence="2">
    <location>
        <begin position="6"/>
        <end position="26"/>
    </location>
</feature>
<accession>A0A1J5QJI4</accession>
<sequence length="110" mass="12399">MLWFTVWTVLVIATVVGAFFLGRDLWRKARALLDELGRASHVFGELSVQAAALAEVAASLEAVRAARDPFADPVAARRTRATVHGRVAQRRSTREERRRATAESWRRFTH</sequence>
<protein>
    <submittedName>
        <fullName evidence="3">Uncharacterized protein</fullName>
    </submittedName>
</protein>
<gene>
    <name evidence="3" type="ORF">GALL_345510</name>
</gene>
<comment type="caution">
    <text evidence="3">The sequence shown here is derived from an EMBL/GenBank/DDBJ whole genome shotgun (WGS) entry which is preliminary data.</text>
</comment>
<dbReference type="AlphaFoldDB" id="A0A1J5QJI4"/>
<reference evidence="3" key="1">
    <citation type="submission" date="2016-10" db="EMBL/GenBank/DDBJ databases">
        <title>Sequence of Gallionella enrichment culture.</title>
        <authorList>
            <person name="Poehlein A."/>
            <person name="Muehling M."/>
            <person name="Daniel R."/>
        </authorList>
    </citation>
    <scope>NUCLEOTIDE SEQUENCE</scope>
</reference>
<keyword evidence="2" id="KW-1133">Transmembrane helix</keyword>
<keyword evidence="2" id="KW-0812">Transmembrane</keyword>
<dbReference type="EMBL" id="MLJW01000684">
    <property type="protein sequence ID" value="OIQ83654.1"/>
    <property type="molecule type" value="Genomic_DNA"/>
</dbReference>
<name>A0A1J5QJI4_9ZZZZ</name>
<proteinExistence type="predicted"/>
<feature type="compositionally biased region" description="Basic residues" evidence="1">
    <location>
        <begin position="81"/>
        <end position="91"/>
    </location>
</feature>
<organism evidence="3">
    <name type="scientific">mine drainage metagenome</name>
    <dbReference type="NCBI Taxonomy" id="410659"/>
    <lineage>
        <taxon>unclassified sequences</taxon>
        <taxon>metagenomes</taxon>
        <taxon>ecological metagenomes</taxon>
    </lineage>
</organism>
<evidence type="ECO:0000256" key="2">
    <source>
        <dbReference type="SAM" id="Phobius"/>
    </source>
</evidence>
<feature type="region of interest" description="Disordered" evidence="1">
    <location>
        <begin position="81"/>
        <end position="110"/>
    </location>
</feature>
<keyword evidence="2" id="KW-0472">Membrane</keyword>
<evidence type="ECO:0000256" key="1">
    <source>
        <dbReference type="SAM" id="MobiDB-lite"/>
    </source>
</evidence>